<dbReference type="EMBL" id="LQWY01000034">
    <property type="protein sequence ID" value="OAH60721.1"/>
    <property type="molecule type" value="Genomic_DNA"/>
</dbReference>
<comment type="caution">
    <text evidence="2">The sequence shown here is derived from an EMBL/GenBank/DDBJ whole genome shotgun (WGS) entry which is preliminary data.</text>
</comment>
<sequence>MVQTEMYHTNDTVKETGKYICTSEAVKELQKGDAFPHCPKTNELTTWRHVDDEQKNGPSGRYIDENDIESDLKSGLTFPTPDKSVDDLGDEVNVESGLRFPTPQKSGKSID</sequence>
<name>A0A177L7P1_9BACI</name>
<keyword evidence="3" id="KW-1185">Reference proteome</keyword>
<evidence type="ECO:0000313" key="2">
    <source>
        <dbReference type="EMBL" id="OAH60721.1"/>
    </source>
</evidence>
<accession>A0A177L7P1</accession>
<dbReference type="Proteomes" id="UP000076935">
    <property type="component" value="Unassembled WGS sequence"/>
</dbReference>
<reference evidence="2 3" key="1">
    <citation type="submission" date="2016-01" db="EMBL/GenBank/DDBJ databases">
        <title>Investigation of taxonomic status of Bacillus aminovorans.</title>
        <authorList>
            <person name="Verma A."/>
            <person name="Pal Y."/>
            <person name="Krishnamurthi S."/>
        </authorList>
    </citation>
    <scope>NUCLEOTIDE SEQUENCE [LARGE SCALE GENOMIC DNA]</scope>
    <source>
        <strain evidence="2 3">DSM 1314</strain>
    </source>
</reference>
<feature type="region of interest" description="Disordered" evidence="1">
    <location>
        <begin position="51"/>
        <end position="89"/>
    </location>
</feature>
<dbReference type="RefSeq" id="WP_063965943.1">
    <property type="nucleotide sequence ID" value="NZ_JBCNAN010000009.1"/>
</dbReference>
<protein>
    <submittedName>
        <fullName evidence="2">Uncharacterized protein</fullName>
    </submittedName>
</protein>
<organism evidence="2 3">
    <name type="scientific">Domibacillus aminovorans</name>
    <dbReference type="NCBI Taxonomy" id="29332"/>
    <lineage>
        <taxon>Bacteria</taxon>
        <taxon>Bacillati</taxon>
        <taxon>Bacillota</taxon>
        <taxon>Bacilli</taxon>
        <taxon>Bacillales</taxon>
        <taxon>Bacillaceae</taxon>
        <taxon>Domibacillus</taxon>
    </lineage>
</organism>
<gene>
    <name evidence="2" type="ORF">AWH49_02930</name>
</gene>
<dbReference type="AlphaFoldDB" id="A0A177L7P1"/>
<evidence type="ECO:0000313" key="3">
    <source>
        <dbReference type="Proteomes" id="UP000076935"/>
    </source>
</evidence>
<proteinExistence type="predicted"/>
<evidence type="ECO:0000256" key="1">
    <source>
        <dbReference type="SAM" id="MobiDB-lite"/>
    </source>
</evidence>